<gene>
    <name evidence="2" type="primary">Dyak\GE29073</name>
    <name evidence="2" type="synonym">GE29073</name>
    <name evidence="2" type="ORF">Dyak_GE29073</name>
</gene>
<accession>A0A0R1DMH8</accession>
<feature type="chain" id="PRO_5006402697" description="Protein TsetseEP domain-containing protein" evidence="1">
    <location>
        <begin position="20"/>
        <end position="196"/>
    </location>
</feature>
<organism evidence="2 3">
    <name type="scientific">Drosophila yakuba</name>
    <name type="common">Fruit fly</name>
    <dbReference type="NCBI Taxonomy" id="7245"/>
    <lineage>
        <taxon>Eukaryota</taxon>
        <taxon>Metazoa</taxon>
        <taxon>Ecdysozoa</taxon>
        <taxon>Arthropoda</taxon>
        <taxon>Hexapoda</taxon>
        <taxon>Insecta</taxon>
        <taxon>Pterygota</taxon>
        <taxon>Neoptera</taxon>
        <taxon>Endopterygota</taxon>
        <taxon>Diptera</taxon>
        <taxon>Brachycera</taxon>
        <taxon>Muscomorpha</taxon>
        <taxon>Ephydroidea</taxon>
        <taxon>Drosophilidae</taxon>
        <taxon>Drosophila</taxon>
        <taxon>Sophophora</taxon>
    </lineage>
</organism>
<dbReference type="EMBL" id="CM000157">
    <property type="protein sequence ID" value="KRJ98142.1"/>
    <property type="molecule type" value="Genomic_DNA"/>
</dbReference>
<proteinExistence type="predicted"/>
<dbReference type="Proteomes" id="UP000002282">
    <property type="component" value="Chromosome 2L"/>
</dbReference>
<evidence type="ECO:0000313" key="2">
    <source>
        <dbReference type="EMBL" id="KRJ98142.1"/>
    </source>
</evidence>
<protein>
    <recommendedName>
        <fullName evidence="4">Protein TsetseEP domain-containing protein</fullName>
    </recommendedName>
</protein>
<reference evidence="2 3" key="1">
    <citation type="journal article" date="2007" name="Nature">
        <title>Evolution of genes and genomes on the Drosophila phylogeny.</title>
        <authorList>
            <consortium name="Drosophila 12 Genomes Consortium"/>
            <person name="Clark A.G."/>
            <person name="Eisen M.B."/>
            <person name="Smith D.R."/>
            <person name="Bergman C.M."/>
            <person name="Oliver B."/>
            <person name="Markow T.A."/>
            <person name="Kaufman T.C."/>
            <person name="Kellis M."/>
            <person name="Gelbart W."/>
            <person name="Iyer V.N."/>
            <person name="Pollard D.A."/>
            <person name="Sackton T.B."/>
            <person name="Larracuente A.M."/>
            <person name="Singh N.D."/>
            <person name="Abad J.P."/>
            <person name="Abt D.N."/>
            <person name="Adryan B."/>
            <person name="Aguade M."/>
            <person name="Akashi H."/>
            <person name="Anderson W.W."/>
            <person name="Aquadro C.F."/>
            <person name="Ardell D.H."/>
            <person name="Arguello R."/>
            <person name="Artieri C.G."/>
            <person name="Barbash D.A."/>
            <person name="Barker D."/>
            <person name="Barsanti P."/>
            <person name="Batterham P."/>
            <person name="Batzoglou S."/>
            <person name="Begun D."/>
            <person name="Bhutkar A."/>
            <person name="Blanco E."/>
            <person name="Bosak S.A."/>
            <person name="Bradley R.K."/>
            <person name="Brand A.D."/>
            <person name="Brent M.R."/>
            <person name="Brooks A.N."/>
            <person name="Brown R.H."/>
            <person name="Butlin R.K."/>
            <person name="Caggese C."/>
            <person name="Calvi B.R."/>
            <person name="Bernardo de Carvalho A."/>
            <person name="Caspi A."/>
            <person name="Castrezana S."/>
            <person name="Celniker S.E."/>
            <person name="Chang J.L."/>
            <person name="Chapple C."/>
            <person name="Chatterji S."/>
            <person name="Chinwalla A."/>
            <person name="Civetta A."/>
            <person name="Clifton S.W."/>
            <person name="Comeron J.M."/>
            <person name="Costello J.C."/>
            <person name="Coyne J.A."/>
            <person name="Daub J."/>
            <person name="David R.G."/>
            <person name="Delcher A.L."/>
            <person name="Delehaunty K."/>
            <person name="Do C.B."/>
            <person name="Ebling H."/>
            <person name="Edwards K."/>
            <person name="Eickbush T."/>
            <person name="Evans J.D."/>
            <person name="Filipski A."/>
            <person name="Findeiss S."/>
            <person name="Freyhult E."/>
            <person name="Fulton L."/>
            <person name="Fulton R."/>
            <person name="Garcia A.C."/>
            <person name="Gardiner A."/>
            <person name="Garfield D.A."/>
            <person name="Garvin B.E."/>
            <person name="Gibson G."/>
            <person name="Gilbert D."/>
            <person name="Gnerre S."/>
            <person name="Godfrey J."/>
            <person name="Good R."/>
            <person name="Gotea V."/>
            <person name="Gravely B."/>
            <person name="Greenberg A.J."/>
            <person name="Griffiths-Jones S."/>
            <person name="Gross S."/>
            <person name="Guigo R."/>
            <person name="Gustafson E.A."/>
            <person name="Haerty W."/>
            <person name="Hahn M.W."/>
            <person name="Halligan D.L."/>
            <person name="Halpern A.L."/>
            <person name="Halter G.M."/>
            <person name="Han M.V."/>
            <person name="Heger A."/>
            <person name="Hillier L."/>
            <person name="Hinrichs A.S."/>
            <person name="Holmes I."/>
            <person name="Hoskins R.A."/>
            <person name="Hubisz M.J."/>
            <person name="Hultmark D."/>
            <person name="Huntley M.A."/>
            <person name="Jaffe D.B."/>
            <person name="Jagadeeshan S."/>
            <person name="Jeck W.R."/>
            <person name="Johnson J."/>
            <person name="Jones C.D."/>
            <person name="Jordan W.C."/>
            <person name="Karpen G.H."/>
            <person name="Kataoka E."/>
            <person name="Keightley P.D."/>
            <person name="Kheradpour P."/>
            <person name="Kirkness E.F."/>
            <person name="Koerich L.B."/>
            <person name="Kristiansen K."/>
            <person name="Kudrna D."/>
            <person name="Kulathinal R.J."/>
            <person name="Kumar S."/>
            <person name="Kwok R."/>
            <person name="Lander E."/>
            <person name="Langley C.H."/>
            <person name="Lapoint R."/>
            <person name="Lazzaro B.P."/>
            <person name="Lee S.J."/>
            <person name="Levesque L."/>
            <person name="Li R."/>
            <person name="Lin C.F."/>
            <person name="Lin M.F."/>
            <person name="Lindblad-Toh K."/>
            <person name="Llopart A."/>
            <person name="Long M."/>
            <person name="Low L."/>
            <person name="Lozovsky E."/>
            <person name="Lu J."/>
            <person name="Luo M."/>
            <person name="Machado C.A."/>
            <person name="Makalowski W."/>
            <person name="Marzo M."/>
            <person name="Matsuda M."/>
            <person name="Matzkin L."/>
            <person name="McAllister B."/>
            <person name="McBride C.S."/>
            <person name="McKernan B."/>
            <person name="McKernan K."/>
            <person name="Mendez-Lago M."/>
            <person name="Minx P."/>
            <person name="Mollenhauer M.U."/>
            <person name="Montooth K."/>
            <person name="Mount S.M."/>
            <person name="Mu X."/>
            <person name="Myers E."/>
            <person name="Negre B."/>
            <person name="Newfeld S."/>
            <person name="Nielsen R."/>
            <person name="Noor M.A."/>
            <person name="O'Grady P."/>
            <person name="Pachter L."/>
            <person name="Papaceit M."/>
            <person name="Parisi M.J."/>
            <person name="Parisi M."/>
            <person name="Parts L."/>
            <person name="Pedersen J.S."/>
            <person name="Pesole G."/>
            <person name="Phillippy A.M."/>
            <person name="Ponting C.P."/>
            <person name="Pop M."/>
            <person name="Porcelli D."/>
            <person name="Powell J.R."/>
            <person name="Prohaska S."/>
            <person name="Pruitt K."/>
            <person name="Puig M."/>
            <person name="Quesneville H."/>
            <person name="Ram K.R."/>
            <person name="Rand D."/>
            <person name="Rasmussen M.D."/>
            <person name="Reed L.K."/>
            <person name="Reenan R."/>
            <person name="Reily A."/>
            <person name="Remington K.A."/>
            <person name="Rieger T.T."/>
            <person name="Ritchie M.G."/>
            <person name="Robin C."/>
            <person name="Rogers Y.H."/>
            <person name="Rohde C."/>
            <person name="Rozas J."/>
            <person name="Rubenfield M.J."/>
            <person name="Ruiz A."/>
            <person name="Russo S."/>
            <person name="Salzberg S.L."/>
            <person name="Sanchez-Gracia A."/>
            <person name="Saranga D.J."/>
            <person name="Sato H."/>
            <person name="Schaeffer S.W."/>
            <person name="Schatz M.C."/>
            <person name="Schlenke T."/>
            <person name="Schwartz R."/>
            <person name="Segarra C."/>
            <person name="Singh R.S."/>
            <person name="Sirot L."/>
            <person name="Sirota M."/>
            <person name="Sisneros N.B."/>
            <person name="Smith C.D."/>
            <person name="Smith T.F."/>
            <person name="Spieth J."/>
            <person name="Stage D.E."/>
            <person name="Stark A."/>
            <person name="Stephan W."/>
            <person name="Strausberg R.L."/>
            <person name="Strempel S."/>
            <person name="Sturgill D."/>
            <person name="Sutton G."/>
            <person name="Sutton G.G."/>
            <person name="Tao W."/>
            <person name="Teichmann S."/>
            <person name="Tobari Y.N."/>
            <person name="Tomimura Y."/>
            <person name="Tsolas J.M."/>
            <person name="Valente V.L."/>
            <person name="Venter E."/>
            <person name="Venter J.C."/>
            <person name="Vicario S."/>
            <person name="Vieira F.G."/>
            <person name="Vilella A.J."/>
            <person name="Villasante A."/>
            <person name="Walenz B."/>
            <person name="Wang J."/>
            <person name="Wasserman M."/>
            <person name="Watts T."/>
            <person name="Wilson D."/>
            <person name="Wilson R.K."/>
            <person name="Wing R.A."/>
            <person name="Wolfner M.F."/>
            <person name="Wong A."/>
            <person name="Wong G.K."/>
            <person name="Wu C.I."/>
            <person name="Wu G."/>
            <person name="Yamamoto D."/>
            <person name="Yang H.P."/>
            <person name="Yang S.P."/>
            <person name="Yorke J.A."/>
            <person name="Yoshida K."/>
            <person name="Zdobnov E."/>
            <person name="Zhang P."/>
            <person name="Zhang Y."/>
            <person name="Zimin A.V."/>
            <person name="Baldwin J."/>
            <person name="Abdouelleil A."/>
            <person name="Abdulkadir J."/>
            <person name="Abebe A."/>
            <person name="Abera B."/>
            <person name="Abreu J."/>
            <person name="Acer S.C."/>
            <person name="Aftuck L."/>
            <person name="Alexander A."/>
            <person name="An P."/>
            <person name="Anderson E."/>
            <person name="Anderson S."/>
            <person name="Arachi H."/>
            <person name="Azer M."/>
            <person name="Bachantsang P."/>
            <person name="Barry A."/>
            <person name="Bayul T."/>
            <person name="Berlin A."/>
            <person name="Bessette D."/>
            <person name="Bloom T."/>
            <person name="Blye J."/>
            <person name="Boguslavskiy L."/>
            <person name="Bonnet C."/>
            <person name="Boukhgalter B."/>
            <person name="Bourzgui I."/>
            <person name="Brown A."/>
            <person name="Cahill P."/>
            <person name="Channer S."/>
            <person name="Cheshatsang Y."/>
            <person name="Chuda L."/>
            <person name="Citroen M."/>
            <person name="Collymore A."/>
            <person name="Cooke P."/>
            <person name="Costello M."/>
            <person name="D'Aco K."/>
            <person name="Daza R."/>
            <person name="De Haan G."/>
            <person name="DeGray S."/>
            <person name="DeMaso C."/>
            <person name="Dhargay N."/>
            <person name="Dooley K."/>
            <person name="Dooley E."/>
            <person name="Doricent M."/>
            <person name="Dorje P."/>
            <person name="Dorjee K."/>
            <person name="Dupes A."/>
            <person name="Elong R."/>
            <person name="Falk J."/>
            <person name="Farina A."/>
            <person name="Faro S."/>
            <person name="Ferguson D."/>
            <person name="Fisher S."/>
            <person name="Foley C.D."/>
            <person name="Franke A."/>
            <person name="Friedrich D."/>
            <person name="Gadbois L."/>
            <person name="Gearin G."/>
            <person name="Gearin C.R."/>
            <person name="Giannoukos G."/>
            <person name="Goode T."/>
            <person name="Graham J."/>
            <person name="Grandbois E."/>
            <person name="Grewal S."/>
            <person name="Gyaltsen K."/>
            <person name="Hafez N."/>
            <person name="Hagos B."/>
            <person name="Hall J."/>
            <person name="Henson C."/>
            <person name="Hollinger A."/>
            <person name="Honan T."/>
            <person name="Huard M.D."/>
            <person name="Hughes L."/>
            <person name="Hurhula B."/>
            <person name="Husby M.E."/>
            <person name="Kamat A."/>
            <person name="Kanga B."/>
            <person name="Kashin S."/>
            <person name="Khazanovich D."/>
            <person name="Kisner P."/>
            <person name="Lance K."/>
            <person name="Lara M."/>
            <person name="Lee W."/>
            <person name="Lennon N."/>
            <person name="Letendre F."/>
            <person name="LeVine R."/>
            <person name="Lipovsky A."/>
            <person name="Liu X."/>
            <person name="Liu J."/>
            <person name="Liu S."/>
            <person name="Lokyitsang T."/>
            <person name="Lokyitsang Y."/>
            <person name="Lubonja R."/>
            <person name="Lui A."/>
            <person name="MacDonald P."/>
            <person name="Magnisalis V."/>
            <person name="Maru K."/>
            <person name="Matthews C."/>
            <person name="McCusker W."/>
            <person name="McDonough S."/>
            <person name="Mehta T."/>
            <person name="Meldrim J."/>
            <person name="Meneus L."/>
            <person name="Mihai O."/>
            <person name="Mihalev A."/>
            <person name="Mihova T."/>
            <person name="Mittelman R."/>
            <person name="Mlenga V."/>
            <person name="Montmayeur A."/>
            <person name="Mulrain L."/>
            <person name="Navidi A."/>
            <person name="Naylor J."/>
            <person name="Negash T."/>
            <person name="Nguyen T."/>
            <person name="Nguyen N."/>
            <person name="Nicol R."/>
            <person name="Norbu C."/>
            <person name="Norbu N."/>
            <person name="Novod N."/>
            <person name="O'Neill B."/>
            <person name="Osman S."/>
            <person name="Markiewicz E."/>
            <person name="Oyono O.L."/>
            <person name="Patti C."/>
            <person name="Phunkhang P."/>
            <person name="Pierre F."/>
            <person name="Priest M."/>
            <person name="Raghuraman S."/>
            <person name="Rege F."/>
            <person name="Reyes R."/>
            <person name="Rise C."/>
            <person name="Rogov P."/>
            <person name="Ross K."/>
            <person name="Ryan E."/>
            <person name="Settipalli S."/>
            <person name="Shea T."/>
            <person name="Sherpa N."/>
            <person name="Shi L."/>
            <person name="Shih D."/>
            <person name="Sparrow T."/>
            <person name="Spaulding J."/>
            <person name="Stalker J."/>
            <person name="Stange-Thomann N."/>
            <person name="Stavropoulos S."/>
            <person name="Stone C."/>
            <person name="Strader C."/>
            <person name="Tesfaye S."/>
            <person name="Thomson T."/>
            <person name="Thoulutsang Y."/>
            <person name="Thoulutsang D."/>
            <person name="Topham K."/>
            <person name="Topping I."/>
            <person name="Tsamla T."/>
            <person name="Vassiliev H."/>
            <person name="Vo A."/>
            <person name="Wangchuk T."/>
            <person name="Wangdi T."/>
            <person name="Weiand M."/>
            <person name="Wilkinson J."/>
            <person name="Wilson A."/>
            <person name="Yadav S."/>
            <person name="Young G."/>
            <person name="Yu Q."/>
            <person name="Zembek L."/>
            <person name="Zhong D."/>
            <person name="Zimmer A."/>
            <person name="Zwirko Z."/>
            <person name="Jaffe D.B."/>
            <person name="Alvarez P."/>
            <person name="Brockman W."/>
            <person name="Butler J."/>
            <person name="Chin C."/>
            <person name="Gnerre S."/>
            <person name="Grabherr M."/>
            <person name="Kleber M."/>
            <person name="Mauceli E."/>
            <person name="MacCallum I."/>
        </authorList>
    </citation>
    <scope>NUCLEOTIDE SEQUENCE [LARGE SCALE GENOMIC DNA]</scope>
    <source>
        <strain evidence="3">Tai18E2 / Tucson 14021-0261.01</strain>
    </source>
</reference>
<evidence type="ECO:0000256" key="1">
    <source>
        <dbReference type="SAM" id="SignalP"/>
    </source>
</evidence>
<dbReference type="AlphaFoldDB" id="A0A0R1DMH8"/>
<evidence type="ECO:0000313" key="3">
    <source>
        <dbReference type="Proteomes" id="UP000002282"/>
    </source>
</evidence>
<dbReference type="KEGG" id="dya:Dyak_GE29073"/>
<feature type="signal peptide" evidence="1">
    <location>
        <begin position="1"/>
        <end position="19"/>
    </location>
</feature>
<sequence>MRFSLLAALTLALVGLTRGSATEADKQKFCGFLKGVETKRIFLSNSLAQKALDVGEKVSEMLDRSSSFREFINDNRLLVYADPISQIRFLLRFRCNYKKMILCNRKYNSNPEYRSIYNAYKSESNAVIAEFDRKMERDANQMLSQMRSSSVSTKDAFDDHIRSYLDRKGIVSHCMMDRFLERAKAEYECTYEMYYL</sequence>
<evidence type="ECO:0008006" key="4">
    <source>
        <dbReference type="Google" id="ProtNLM"/>
    </source>
</evidence>
<reference evidence="2 3" key="2">
    <citation type="journal article" date="2007" name="PLoS Biol.">
        <title>Principles of genome evolution in the Drosophila melanogaster species group.</title>
        <authorList>
            <person name="Ranz J.M."/>
            <person name="Maurin D."/>
            <person name="Chan Y.S."/>
            <person name="von Grotthuss M."/>
            <person name="Hillier L.W."/>
            <person name="Roote J."/>
            <person name="Ashburner M."/>
            <person name="Bergman C.M."/>
        </authorList>
    </citation>
    <scope>NUCLEOTIDE SEQUENCE [LARGE SCALE GENOMIC DNA]</scope>
    <source>
        <strain evidence="3">Tai18E2 / Tucson 14021-0261.01</strain>
    </source>
</reference>
<keyword evidence="1" id="KW-0732">Signal</keyword>
<keyword evidence="3" id="KW-1185">Reference proteome</keyword>
<dbReference type="OrthoDB" id="7870568at2759"/>
<name>A0A0R1DMH8_DROYA</name>